<dbReference type="Proteomes" id="UP000198784">
    <property type="component" value="Unassembled WGS sequence"/>
</dbReference>
<protein>
    <submittedName>
        <fullName evidence="3">Integrating conjugative element protein, PFL_4693 family</fullName>
    </submittedName>
</protein>
<evidence type="ECO:0000256" key="1">
    <source>
        <dbReference type="SAM" id="MobiDB-lite"/>
    </source>
</evidence>
<sequence>MNRSLLIATLCLAALAATSSLAGDIATARSQVRSTESTPLQRSHSSRASDWGLTEQEWSRFEEIQAGPRGFWSPNLDPLTALGVEAHSDQERRRYAQLQVKLEAQRAERELAYQHAYDAAWARLYPDLLPVQGLGGPAADSTPGARRLALFVEEQCPACTTEAQRLQRQETEFDLYLVGSQGKDDRVRAWARQAGIDPTRVQRRQITLNHDRGQWLGLGAQGPLPALFQQVQGQWQRLQ</sequence>
<feature type="signal peptide" evidence="2">
    <location>
        <begin position="1"/>
        <end position="22"/>
    </location>
</feature>
<dbReference type="STRING" id="289003.SAMN05216190_14033"/>
<dbReference type="OrthoDB" id="8442378at2"/>
<proteinExistence type="predicted"/>
<dbReference type="AlphaFoldDB" id="A0A1I5WJH2"/>
<keyword evidence="2" id="KW-0732">Signal</keyword>
<feature type="region of interest" description="Disordered" evidence="1">
    <location>
        <begin position="29"/>
        <end position="51"/>
    </location>
</feature>
<reference evidence="4" key="1">
    <citation type="submission" date="2016-10" db="EMBL/GenBank/DDBJ databases">
        <authorList>
            <person name="Varghese N."/>
            <person name="Submissions S."/>
        </authorList>
    </citation>
    <scope>NUCLEOTIDE SEQUENCE [LARGE SCALE GENOMIC DNA]</scope>
    <source>
        <strain evidence="4">DSM 17834</strain>
    </source>
</reference>
<dbReference type="RefSeq" id="WP_090505347.1">
    <property type="nucleotide sequence ID" value="NZ_FOWX01000040.1"/>
</dbReference>
<feature type="chain" id="PRO_5011607455" evidence="2">
    <location>
        <begin position="23"/>
        <end position="239"/>
    </location>
</feature>
<name>A0A1I5WJH2_9PSED</name>
<feature type="compositionally biased region" description="Polar residues" evidence="1">
    <location>
        <begin position="29"/>
        <end position="48"/>
    </location>
</feature>
<dbReference type="NCBIfam" id="TIGR03759">
    <property type="entry name" value="conj_TIGR03759"/>
    <property type="match status" value="1"/>
</dbReference>
<keyword evidence="4" id="KW-1185">Reference proteome</keyword>
<evidence type="ECO:0000256" key="2">
    <source>
        <dbReference type="SAM" id="SignalP"/>
    </source>
</evidence>
<gene>
    <name evidence="3" type="ORF">SAMN05216190_14033</name>
</gene>
<dbReference type="EMBL" id="FOWX01000040">
    <property type="protein sequence ID" value="SFQ19751.1"/>
    <property type="molecule type" value="Genomic_DNA"/>
</dbReference>
<evidence type="ECO:0000313" key="4">
    <source>
        <dbReference type="Proteomes" id="UP000198784"/>
    </source>
</evidence>
<evidence type="ECO:0000313" key="3">
    <source>
        <dbReference type="EMBL" id="SFQ19751.1"/>
    </source>
</evidence>
<organism evidence="3 4">
    <name type="scientific">Pseudomonas borbori</name>
    <dbReference type="NCBI Taxonomy" id="289003"/>
    <lineage>
        <taxon>Bacteria</taxon>
        <taxon>Pseudomonadati</taxon>
        <taxon>Pseudomonadota</taxon>
        <taxon>Gammaproteobacteria</taxon>
        <taxon>Pseudomonadales</taxon>
        <taxon>Pseudomonadaceae</taxon>
        <taxon>Pseudomonas</taxon>
    </lineage>
</organism>
<accession>A0A1I5WJH2</accession>
<dbReference type="InterPro" id="IPR022293">
    <property type="entry name" value="Integrating-conj_element"/>
</dbReference>